<reference evidence="2" key="1">
    <citation type="submission" date="2009-07" db="EMBL/GenBank/DDBJ databases">
        <title>Complete genome sequence of Zobellia galactanivorans Dsij.</title>
        <authorList>
            <consortium name="Genoscope - CEA"/>
        </authorList>
    </citation>
    <scope>NUCLEOTIDE SEQUENCE [LARGE SCALE GENOMIC DNA]</scope>
    <source>
        <strain evidence="2">DSM 12802 / CCUG 47099 / CIP 106680 / NCIMB 13871 / Dsij</strain>
    </source>
</reference>
<dbReference type="EMBL" id="FP476056">
    <property type="protein sequence ID" value="CAZ95869.1"/>
    <property type="molecule type" value="Genomic_DNA"/>
</dbReference>
<sequence>MPVNGLQYPLVTVFEVIEPVKCTDMILKTITGFFLIMSLFLLSACSKEASHQIDVSYGLQTLDVDFRSEGETPAPYVKWNGDAGVFSLKNEVEGIAIDANSGIISWNNALAVGATPIVVVVENGNDRVEISLTVESTLSESYWLFGRNNDKEGDAHQLIVISRQLKLNSDGTLQVKIINEEGSLGVGVWSLNGNLFEMHVCFSCEVADSLEVPTYDEHSFYSGTLVNYGSDGASIQGQWYIIRFDPDSSTLWGQFGGRISNANYD</sequence>
<evidence type="ECO:0000313" key="2">
    <source>
        <dbReference type="Proteomes" id="UP000008898"/>
    </source>
</evidence>
<name>G0LB87_ZOBGA</name>
<dbReference type="KEGG" id="zga:ZOBELLIA_1816"/>
<proteinExistence type="predicted"/>
<dbReference type="HOGENOM" id="CLU_1049526_0_0_10"/>
<dbReference type="AlphaFoldDB" id="G0LB87"/>
<dbReference type="STRING" id="63186.ZOBELLIA_1816"/>
<keyword evidence="2" id="KW-1185">Reference proteome</keyword>
<dbReference type="Proteomes" id="UP000008898">
    <property type="component" value="Chromosome"/>
</dbReference>
<gene>
    <name evidence="1" type="ordered locus">zobellia_1816</name>
</gene>
<evidence type="ECO:0000313" key="1">
    <source>
        <dbReference type="EMBL" id="CAZ95869.1"/>
    </source>
</evidence>
<organism evidence="1 2">
    <name type="scientific">Zobellia galactanivorans (strain DSM 12802 / CCUG 47099 / CIP 106680 / NCIMB 13871 / Dsij)</name>
    <dbReference type="NCBI Taxonomy" id="63186"/>
    <lineage>
        <taxon>Bacteria</taxon>
        <taxon>Pseudomonadati</taxon>
        <taxon>Bacteroidota</taxon>
        <taxon>Flavobacteriia</taxon>
        <taxon>Flavobacteriales</taxon>
        <taxon>Flavobacteriaceae</taxon>
        <taxon>Zobellia</taxon>
    </lineage>
</organism>
<protein>
    <submittedName>
        <fullName evidence="1">Uncharacterized protein</fullName>
    </submittedName>
</protein>
<reference evidence="1 2" key="2">
    <citation type="journal article" date="2012" name="Environ. Microbiol.">
        <title>Characterization of the first alginolytic operons in a marine bacterium: from their emergence in marine Flavobacteriia to their independent transfers to marine Proteobacteria and human gut Bacteroides.</title>
        <authorList>
            <person name="Thomas F."/>
            <person name="Barbeyron T."/>
            <person name="Tonon T."/>
            <person name="Genicot S."/>
            <person name="Czjzek M."/>
            <person name="Michel G."/>
        </authorList>
    </citation>
    <scope>NUCLEOTIDE SEQUENCE [LARGE SCALE GENOMIC DNA]</scope>
    <source>
        <strain evidence="2">DSM 12802 / CCUG 47099 / CIP 106680 / NCIMB 13871 / Dsij</strain>
    </source>
</reference>
<accession>G0LB87</accession>